<proteinExistence type="predicted"/>
<feature type="domain" description="Aminoglycoside phosphotransferase" evidence="1">
    <location>
        <begin position="58"/>
        <end position="309"/>
    </location>
</feature>
<dbReference type="Proteomes" id="UP000054144">
    <property type="component" value="Unassembled WGS sequence"/>
</dbReference>
<dbReference type="InterPro" id="IPR011009">
    <property type="entry name" value="Kinase-like_dom_sf"/>
</dbReference>
<keyword evidence="3" id="KW-1185">Reference proteome</keyword>
<dbReference type="PANTHER" id="PTHR21310">
    <property type="entry name" value="AMINOGLYCOSIDE PHOSPHOTRANSFERASE-RELATED-RELATED"/>
    <property type="match status" value="1"/>
</dbReference>
<dbReference type="PANTHER" id="PTHR21310:SF13">
    <property type="entry name" value="AMINOGLYCOSIDE PHOSPHOTRANSFERASE DOMAIN-CONTAINING PROTEIN"/>
    <property type="match status" value="1"/>
</dbReference>
<dbReference type="AlphaFoldDB" id="A0A0D7ALD4"/>
<gene>
    <name evidence="2" type="ORF">FISHEDRAFT_36711</name>
</gene>
<dbReference type="InterPro" id="IPR002575">
    <property type="entry name" value="Aminoglycoside_PTrfase"/>
</dbReference>
<dbReference type="OrthoDB" id="10003767at2759"/>
<evidence type="ECO:0000313" key="3">
    <source>
        <dbReference type="Proteomes" id="UP000054144"/>
    </source>
</evidence>
<dbReference type="InterPro" id="IPR051678">
    <property type="entry name" value="AGP_Transferase"/>
</dbReference>
<dbReference type="Pfam" id="PF01636">
    <property type="entry name" value="APH"/>
    <property type="match status" value="1"/>
</dbReference>
<organism evidence="2 3">
    <name type="scientific">Fistulina hepatica ATCC 64428</name>
    <dbReference type="NCBI Taxonomy" id="1128425"/>
    <lineage>
        <taxon>Eukaryota</taxon>
        <taxon>Fungi</taxon>
        <taxon>Dikarya</taxon>
        <taxon>Basidiomycota</taxon>
        <taxon>Agaricomycotina</taxon>
        <taxon>Agaricomycetes</taxon>
        <taxon>Agaricomycetidae</taxon>
        <taxon>Agaricales</taxon>
        <taxon>Fistulinaceae</taxon>
        <taxon>Fistulina</taxon>
    </lineage>
</organism>
<name>A0A0D7ALD4_9AGAR</name>
<accession>A0A0D7ALD4</accession>
<evidence type="ECO:0000259" key="1">
    <source>
        <dbReference type="Pfam" id="PF01636"/>
    </source>
</evidence>
<reference evidence="2 3" key="1">
    <citation type="journal article" date="2015" name="Fungal Genet. Biol.">
        <title>Evolution of novel wood decay mechanisms in Agaricales revealed by the genome sequences of Fistulina hepatica and Cylindrobasidium torrendii.</title>
        <authorList>
            <person name="Floudas D."/>
            <person name="Held B.W."/>
            <person name="Riley R."/>
            <person name="Nagy L.G."/>
            <person name="Koehler G."/>
            <person name="Ransdell A.S."/>
            <person name="Younus H."/>
            <person name="Chow J."/>
            <person name="Chiniquy J."/>
            <person name="Lipzen A."/>
            <person name="Tritt A."/>
            <person name="Sun H."/>
            <person name="Haridas S."/>
            <person name="LaButti K."/>
            <person name="Ohm R.A."/>
            <person name="Kues U."/>
            <person name="Blanchette R.A."/>
            <person name="Grigoriev I.V."/>
            <person name="Minto R.E."/>
            <person name="Hibbett D.S."/>
        </authorList>
    </citation>
    <scope>NUCLEOTIDE SEQUENCE [LARGE SCALE GENOMIC DNA]</scope>
    <source>
        <strain evidence="2 3">ATCC 64428</strain>
    </source>
</reference>
<dbReference type="Gene3D" id="3.90.1200.10">
    <property type="match status" value="1"/>
</dbReference>
<dbReference type="SUPFAM" id="SSF56112">
    <property type="entry name" value="Protein kinase-like (PK-like)"/>
    <property type="match status" value="1"/>
</dbReference>
<protein>
    <recommendedName>
        <fullName evidence="1">Aminoglycoside phosphotransferase domain-containing protein</fullName>
    </recommendedName>
</protein>
<evidence type="ECO:0000313" key="2">
    <source>
        <dbReference type="EMBL" id="KIY51593.1"/>
    </source>
</evidence>
<dbReference type="EMBL" id="KN881649">
    <property type="protein sequence ID" value="KIY51593.1"/>
    <property type="molecule type" value="Genomic_DNA"/>
</dbReference>
<sequence length="436" mass="49283">MASVDTRPIRTIAWESTLWGTQPHWTCEPCLEAIEQIARQHLEIPSTSSCAVALFAQGGFNKIYIVDSDAPRCTYLLRVSLPVEPQLKTLSEVATIAFVAEHSGYLTLLPIVLAYEANREAPGNSLGFEWMLMSKLPGSVLDGRWASLTLSTKERLVKTLVAFLANLFNHTLSGIGNIYPHDYAASSASTPPVVGPIVSMTFFWNKHYEQNVPRGPFNSSHAWLSTCLTFVLDDAAETLRTSDDEDDLEEAESTQSVAERLARLLPRVFSPFVDKPERTVLHHDDLSFHNLLVDDAGQLSGIVDWECVSTLPLWRTCQLPSFLVGPCRAEQPARKGYMDDEGGVELYHEHLRQWEQTHLRTVFFAEMDTVCPAWMHEHRASMLREDLYTAIQYCDNEISRTLVRRWSDRVEGMAEEQMRDIRSSAYESLTTQLKQS</sequence>